<evidence type="ECO:0000256" key="9">
    <source>
        <dbReference type="ARBA" id="ARBA00022735"/>
    </source>
</evidence>
<keyword evidence="18" id="KW-0732">Signal</keyword>
<organism evidence="20 21">
    <name type="scientific">Naja naja</name>
    <name type="common">Indian cobra</name>
    <dbReference type="NCBI Taxonomy" id="35670"/>
    <lineage>
        <taxon>Eukaryota</taxon>
        <taxon>Metazoa</taxon>
        <taxon>Chordata</taxon>
        <taxon>Craniata</taxon>
        <taxon>Vertebrata</taxon>
        <taxon>Euteleostomi</taxon>
        <taxon>Lepidosauria</taxon>
        <taxon>Squamata</taxon>
        <taxon>Bifurcata</taxon>
        <taxon>Unidentata</taxon>
        <taxon>Episquamata</taxon>
        <taxon>Toxicofera</taxon>
        <taxon>Serpentes</taxon>
        <taxon>Colubroidea</taxon>
        <taxon>Elapidae</taxon>
        <taxon>Elapinae</taxon>
        <taxon>Naja</taxon>
    </lineage>
</organism>
<reference evidence="20" key="1">
    <citation type="submission" date="2025-05" db="UniProtKB">
        <authorList>
            <consortium name="Ensembl"/>
        </authorList>
    </citation>
    <scope>IDENTIFICATION</scope>
</reference>
<dbReference type="SUPFAM" id="SSF51905">
    <property type="entry name" value="FAD/NAD(P)-binding domain"/>
    <property type="match status" value="1"/>
</dbReference>
<dbReference type="GO" id="GO:0005576">
    <property type="term" value="C:extracellular region"/>
    <property type="evidence" value="ECO:0007669"/>
    <property type="project" value="UniProtKB-SubCell"/>
</dbReference>
<dbReference type="Gene3D" id="3.50.50.60">
    <property type="entry name" value="FAD/NAD(P)-binding domain"/>
    <property type="match status" value="1"/>
</dbReference>
<dbReference type="InterPro" id="IPR036188">
    <property type="entry name" value="FAD/NAD-bd_sf"/>
</dbReference>
<comment type="subcellular location">
    <subcellularLocation>
        <location evidence="2">Secreted</location>
    </subcellularLocation>
</comment>
<dbReference type="Ensembl" id="ENSNNAT00000002500.1">
    <property type="protein sequence ID" value="ENSNNAP00000002381.1"/>
    <property type="gene ID" value="ENSNNAG00000001642.1"/>
</dbReference>
<dbReference type="FunFam" id="3.50.50.60:FF:000450">
    <property type="entry name" value="Amine oxidase"/>
    <property type="match status" value="1"/>
</dbReference>
<evidence type="ECO:0000256" key="15">
    <source>
        <dbReference type="ARBA" id="ARBA00023180"/>
    </source>
</evidence>
<evidence type="ECO:0000256" key="4">
    <source>
        <dbReference type="ARBA" id="ARBA00012806"/>
    </source>
</evidence>
<evidence type="ECO:0000256" key="18">
    <source>
        <dbReference type="SAM" id="SignalP"/>
    </source>
</evidence>
<evidence type="ECO:0000256" key="10">
    <source>
        <dbReference type="ARBA" id="ARBA00022827"/>
    </source>
</evidence>
<dbReference type="EC" id="1.4.3.2" evidence="4"/>
<dbReference type="GO" id="GO:0042742">
    <property type="term" value="P:defense response to bacterium"/>
    <property type="evidence" value="ECO:0007669"/>
    <property type="project" value="UniProtKB-KW"/>
</dbReference>
<feature type="chain" id="PRO_5044681698" description="L-amino-acid oxidase" evidence="18">
    <location>
        <begin position="20"/>
        <end position="514"/>
    </location>
</feature>
<dbReference type="InterPro" id="IPR002937">
    <property type="entry name" value="Amino_oxidase"/>
</dbReference>
<keyword evidence="14" id="KW-1015">Disulfide bond</keyword>
<dbReference type="PANTHER" id="PTHR10742:SF355">
    <property type="entry name" value="AMINE OXIDASE"/>
    <property type="match status" value="1"/>
</dbReference>
<evidence type="ECO:0000256" key="2">
    <source>
        <dbReference type="ARBA" id="ARBA00004613"/>
    </source>
</evidence>
<dbReference type="InterPro" id="IPR050281">
    <property type="entry name" value="Flavin_monoamine_oxidase"/>
</dbReference>
<dbReference type="OMA" id="AMRIPEI"/>
<evidence type="ECO:0000313" key="21">
    <source>
        <dbReference type="Proteomes" id="UP000694559"/>
    </source>
</evidence>
<keyword evidence="15" id="KW-0325">Glycoprotein</keyword>
<evidence type="ECO:0000256" key="16">
    <source>
        <dbReference type="ARBA" id="ARBA00023240"/>
    </source>
</evidence>
<evidence type="ECO:0000256" key="11">
    <source>
        <dbReference type="ARBA" id="ARBA00022852"/>
    </source>
</evidence>
<keyword evidence="7" id="KW-0285">Flavoprotein</keyword>
<evidence type="ECO:0000256" key="3">
    <source>
        <dbReference type="ARBA" id="ARBA00005465"/>
    </source>
</evidence>
<evidence type="ECO:0000259" key="19">
    <source>
        <dbReference type="Pfam" id="PF01593"/>
    </source>
</evidence>
<dbReference type="Gene3D" id="1.10.405.10">
    <property type="entry name" value="Guanine Nucleotide Dissociation Inhibitor, domain 1"/>
    <property type="match status" value="1"/>
</dbReference>
<dbReference type="PANTHER" id="PTHR10742">
    <property type="entry name" value="FLAVIN MONOAMINE OXIDASE"/>
    <property type="match status" value="1"/>
</dbReference>
<evidence type="ECO:0000256" key="12">
    <source>
        <dbReference type="ARBA" id="ARBA00023002"/>
    </source>
</evidence>
<comment type="catalytic activity">
    <reaction evidence="17">
        <text>an L-alpha-amino acid + O2 + H2O = a 2-oxocarboxylate + H2O2 + NH4(+)</text>
        <dbReference type="Rhea" id="RHEA:13781"/>
        <dbReference type="ChEBI" id="CHEBI:15377"/>
        <dbReference type="ChEBI" id="CHEBI:15379"/>
        <dbReference type="ChEBI" id="CHEBI:16240"/>
        <dbReference type="ChEBI" id="CHEBI:28938"/>
        <dbReference type="ChEBI" id="CHEBI:35179"/>
        <dbReference type="ChEBI" id="CHEBI:59869"/>
        <dbReference type="EC" id="1.4.3.2"/>
    </reaction>
</comment>
<evidence type="ECO:0000256" key="7">
    <source>
        <dbReference type="ARBA" id="ARBA00022630"/>
    </source>
</evidence>
<keyword evidence="6" id="KW-0929">Antimicrobial</keyword>
<dbReference type="AlphaFoldDB" id="A0A8C6V9N4"/>
<evidence type="ECO:0000256" key="17">
    <source>
        <dbReference type="ARBA" id="ARBA00047637"/>
    </source>
</evidence>
<dbReference type="GO" id="GO:0031640">
    <property type="term" value="P:killing of cells of another organism"/>
    <property type="evidence" value="ECO:0007669"/>
    <property type="project" value="UniProtKB-KW"/>
</dbReference>
<dbReference type="GO" id="GO:0001716">
    <property type="term" value="F:L-amino-acid oxidase activity"/>
    <property type="evidence" value="ECO:0007669"/>
    <property type="project" value="UniProtKB-EC"/>
</dbReference>
<dbReference type="Gene3D" id="3.90.660.10">
    <property type="match status" value="1"/>
</dbReference>
<keyword evidence="9" id="KW-0354">Hemolysis</keyword>
<evidence type="ECO:0000313" key="20">
    <source>
        <dbReference type="Ensembl" id="ENSNNAP00000002381.1"/>
    </source>
</evidence>
<keyword evidence="13" id="KW-0044">Antibiotic</keyword>
<keyword evidence="12" id="KW-0560">Oxidoreductase</keyword>
<keyword evidence="5" id="KW-0964">Secreted</keyword>
<feature type="signal peptide" evidence="18">
    <location>
        <begin position="1"/>
        <end position="19"/>
    </location>
</feature>
<dbReference type="Proteomes" id="UP000694559">
    <property type="component" value="Unplaced"/>
</dbReference>
<dbReference type="Ensembl" id="ENSNNAT00000002491.1">
    <property type="protein sequence ID" value="ENSNNAP00000002373.1"/>
    <property type="gene ID" value="ENSNNAG00000001642.1"/>
</dbReference>
<keyword evidence="16" id="KW-1199">Hemostasis impairing toxin</keyword>
<keyword evidence="11" id="KW-0204">Cytolysis</keyword>
<evidence type="ECO:0000256" key="1">
    <source>
        <dbReference type="ARBA" id="ARBA00001974"/>
    </source>
</evidence>
<comment type="cofactor">
    <cofactor evidence="1">
        <name>FAD</name>
        <dbReference type="ChEBI" id="CHEBI:57692"/>
    </cofactor>
</comment>
<sequence length="514" mass="58792">MNVFFIFSLLFLAALESCADDRRSPLEECFQQNDYEEFLEIARNGLKKTSNPKHVVVVGAGMAGLSAAYVLAGAGHKVTLLEASERVGGRVVTYHNDREGWYVNMGPMRLPERHRIVREYIRKFGLKLNEFFQENENAWYYINNIRKRVWEVKKDPSLLKYPVKPSEEGKSASQLYQESLRKVIEELKRTNCSYILSKYDSYSTKEYLIKEGNLSRGAVDMIGDLLNEDSSYHLSFIESLKSDALFSYEKRFDEIVGGFDQLPISMYQAIAETVHLNARVIKIQYDAEKVRVTYQTPAKTFVTADYVIVCSTSRAARRIYFEPPLPPKKAHTLRSIHYRSATKIFLTCSKKFWEADGIHGGKSTTDLPSRFIHYPNHNFTTGIGVIMAYVLADDSDFFQALDTKTCADIVINDLSLIHDLPKREIQALCYPSIKKWNLDKYTMGSITSFTPYQFQDYFESAAAPVGRIHFAGEYTGRFHGWIDSTIMTGLRAARDVNRASQKPSKIRLISDNQL</sequence>
<dbReference type="GO" id="GO:0006915">
    <property type="term" value="P:apoptotic process"/>
    <property type="evidence" value="ECO:0007669"/>
    <property type="project" value="UniProtKB-KW"/>
</dbReference>
<evidence type="ECO:0000256" key="6">
    <source>
        <dbReference type="ARBA" id="ARBA00022529"/>
    </source>
</evidence>
<keyword evidence="8" id="KW-0053">Apoptosis</keyword>
<dbReference type="SUPFAM" id="SSF54373">
    <property type="entry name" value="FAD-linked reductases, C-terminal domain"/>
    <property type="match status" value="1"/>
</dbReference>
<accession>A0A8C6V9N4</accession>
<feature type="domain" description="Amine oxidase" evidence="19">
    <location>
        <begin position="62"/>
        <end position="496"/>
    </location>
</feature>
<keyword evidence="10" id="KW-0274">FAD</keyword>
<proteinExistence type="inferred from homology"/>
<dbReference type="OrthoDB" id="5046242at2759"/>
<evidence type="ECO:0000256" key="13">
    <source>
        <dbReference type="ARBA" id="ARBA00023022"/>
    </source>
</evidence>
<comment type="similarity">
    <text evidence="3">Belongs to the flavin monoamine oxidase family. FIG1 subfamily.</text>
</comment>
<dbReference type="GeneTree" id="ENSGT00940000160928"/>
<dbReference type="GO" id="GO:0009063">
    <property type="term" value="P:amino acid catabolic process"/>
    <property type="evidence" value="ECO:0007669"/>
    <property type="project" value="TreeGrafter"/>
</dbReference>
<dbReference type="FunFam" id="1.10.405.10:FF:000004">
    <property type="entry name" value="Amine oxidase"/>
    <property type="match status" value="1"/>
</dbReference>
<name>A0A8C6V9N4_NAJNA</name>
<keyword evidence="21" id="KW-1185">Reference proteome</keyword>
<evidence type="ECO:0000256" key="14">
    <source>
        <dbReference type="ARBA" id="ARBA00023157"/>
    </source>
</evidence>
<evidence type="ECO:0000256" key="8">
    <source>
        <dbReference type="ARBA" id="ARBA00022703"/>
    </source>
</evidence>
<evidence type="ECO:0000256" key="5">
    <source>
        <dbReference type="ARBA" id="ARBA00022525"/>
    </source>
</evidence>
<keyword evidence="16" id="KW-0800">Toxin</keyword>
<protein>
    <recommendedName>
        <fullName evidence="4">L-amino-acid oxidase</fullName>
        <ecNumber evidence="4">1.4.3.2</ecNumber>
    </recommendedName>
</protein>
<dbReference type="Pfam" id="PF01593">
    <property type="entry name" value="Amino_oxidase"/>
    <property type="match status" value="1"/>
</dbReference>